<feature type="compositionally biased region" description="Basic and acidic residues" evidence="1">
    <location>
        <begin position="45"/>
        <end position="65"/>
    </location>
</feature>
<organism evidence="2">
    <name type="scientific">Oryza meridionalis</name>
    <dbReference type="NCBI Taxonomy" id="40149"/>
    <lineage>
        <taxon>Eukaryota</taxon>
        <taxon>Viridiplantae</taxon>
        <taxon>Streptophyta</taxon>
        <taxon>Embryophyta</taxon>
        <taxon>Tracheophyta</taxon>
        <taxon>Spermatophyta</taxon>
        <taxon>Magnoliopsida</taxon>
        <taxon>Liliopsida</taxon>
        <taxon>Poales</taxon>
        <taxon>Poaceae</taxon>
        <taxon>BOP clade</taxon>
        <taxon>Oryzoideae</taxon>
        <taxon>Oryzeae</taxon>
        <taxon>Oryzinae</taxon>
        <taxon>Oryza</taxon>
    </lineage>
</organism>
<evidence type="ECO:0000313" key="2">
    <source>
        <dbReference type="EnsemblPlants" id="OMERI03G11300.1"/>
    </source>
</evidence>
<dbReference type="Proteomes" id="UP000008021">
    <property type="component" value="Chromosome 3"/>
</dbReference>
<evidence type="ECO:0000256" key="1">
    <source>
        <dbReference type="SAM" id="MobiDB-lite"/>
    </source>
</evidence>
<evidence type="ECO:0000313" key="3">
    <source>
        <dbReference type="Proteomes" id="UP000008021"/>
    </source>
</evidence>
<keyword evidence="3" id="KW-1185">Reference proteome</keyword>
<protein>
    <submittedName>
        <fullName evidence="2">Uncharacterized protein</fullName>
    </submittedName>
</protein>
<feature type="region of interest" description="Disordered" evidence="1">
    <location>
        <begin position="45"/>
        <end position="71"/>
    </location>
</feature>
<dbReference type="AlphaFoldDB" id="A0A0E0CYL2"/>
<sequence length="99" mass="10957">MALNAYLPPRHSCRPDVLADVRAAVYAVLADRPRLPPVLAVHAPRERIEREEEGKNSMTDDRDSSEGNSYFSYSNMRAGQHGVTEYCVTGELVGGCLLH</sequence>
<dbReference type="EnsemblPlants" id="OMERI03G11300.1">
    <property type="protein sequence ID" value="OMERI03G11300.1"/>
    <property type="gene ID" value="OMERI03G11300"/>
</dbReference>
<dbReference type="Gramene" id="OMERI03G11300.1">
    <property type="protein sequence ID" value="OMERI03G11300.1"/>
    <property type="gene ID" value="OMERI03G11300"/>
</dbReference>
<reference evidence="2" key="1">
    <citation type="submission" date="2015-04" db="UniProtKB">
        <authorList>
            <consortium name="EnsemblPlants"/>
        </authorList>
    </citation>
    <scope>IDENTIFICATION</scope>
</reference>
<reference evidence="2" key="2">
    <citation type="submission" date="2018-05" db="EMBL/GenBank/DDBJ databases">
        <title>OmerRS3 (Oryza meridionalis Reference Sequence Version 3).</title>
        <authorList>
            <person name="Zhang J."/>
            <person name="Kudrna D."/>
            <person name="Lee S."/>
            <person name="Talag J."/>
            <person name="Welchert J."/>
            <person name="Wing R.A."/>
        </authorList>
    </citation>
    <scope>NUCLEOTIDE SEQUENCE [LARGE SCALE GENOMIC DNA]</scope>
    <source>
        <strain evidence="2">cv. OR44</strain>
    </source>
</reference>
<accession>A0A0E0CYL2</accession>
<proteinExistence type="predicted"/>
<dbReference type="HOGENOM" id="CLU_2324275_0_0_1"/>
<name>A0A0E0CYL2_9ORYZ</name>